<reference evidence="1" key="1">
    <citation type="journal article" date="2014" name="Front. Microbiol.">
        <title>High frequency of phylogenetically diverse reductive dehalogenase-homologous genes in deep subseafloor sedimentary metagenomes.</title>
        <authorList>
            <person name="Kawai M."/>
            <person name="Futagami T."/>
            <person name="Toyoda A."/>
            <person name="Takaki Y."/>
            <person name="Nishi S."/>
            <person name="Hori S."/>
            <person name="Arai W."/>
            <person name="Tsubouchi T."/>
            <person name="Morono Y."/>
            <person name="Uchiyama I."/>
            <person name="Ito T."/>
            <person name="Fujiyama A."/>
            <person name="Inagaki F."/>
            <person name="Takami H."/>
        </authorList>
    </citation>
    <scope>NUCLEOTIDE SEQUENCE</scope>
    <source>
        <strain evidence="1">Expedition CK06-06</strain>
    </source>
</reference>
<comment type="caution">
    <text evidence="1">The sequence shown here is derived from an EMBL/GenBank/DDBJ whole genome shotgun (WGS) entry which is preliminary data.</text>
</comment>
<name>X1P934_9ZZZZ</name>
<accession>X1P934</accession>
<sequence>TESMAELTDGLYLHNVDIKDFDGDIRLRGFLKNFQ</sequence>
<protein>
    <submittedName>
        <fullName evidence="1">Uncharacterized protein</fullName>
    </submittedName>
</protein>
<proteinExistence type="predicted"/>
<dbReference type="AlphaFoldDB" id="X1P934"/>
<feature type="non-terminal residue" evidence="1">
    <location>
        <position position="1"/>
    </location>
</feature>
<dbReference type="EMBL" id="BARV01017799">
    <property type="protein sequence ID" value="GAI27444.1"/>
    <property type="molecule type" value="Genomic_DNA"/>
</dbReference>
<gene>
    <name evidence="1" type="ORF">S06H3_30248</name>
</gene>
<organism evidence="1">
    <name type="scientific">marine sediment metagenome</name>
    <dbReference type="NCBI Taxonomy" id="412755"/>
    <lineage>
        <taxon>unclassified sequences</taxon>
        <taxon>metagenomes</taxon>
        <taxon>ecological metagenomes</taxon>
    </lineage>
</organism>
<evidence type="ECO:0000313" key="1">
    <source>
        <dbReference type="EMBL" id="GAI27444.1"/>
    </source>
</evidence>